<dbReference type="Gene3D" id="1.10.10.10">
    <property type="entry name" value="Winged helix-like DNA-binding domain superfamily/Winged helix DNA-binding domain"/>
    <property type="match status" value="1"/>
</dbReference>
<gene>
    <name evidence="5" type="ORF">CS022_08270</name>
</gene>
<dbReference type="InterPro" id="IPR028978">
    <property type="entry name" value="Chorismate_lyase_/UTRA_dom_sf"/>
</dbReference>
<dbReference type="SUPFAM" id="SSF64288">
    <property type="entry name" value="Chorismate lyase-like"/>
    <property type="match status" value="1"/>
</dbReference>
<dbReference type="OrthoDB" id="9784545at2"/>
<dbReference type="GO" id="GO:0003677">
    <property type="term" value="F:DNA binding"/>
    <property type="evidence" value="ECO:0007669"/>
    <property type="project" value="UniProtKB-KW"/>
</dbReference>
<accession>A0A4V1LT25</accession>
<dbReference type="EMBL" id="PEIB01000007">
    <property type="protein sequence ID" value="RXJ73718.1"/>
    <property type="molecule type" value="Genomic_DNA"/>
</dbReference>
<dbReference type="CDD" id="cd07377">
    <property type="entry name" value="WHTH_GntR"/>
    <property type="match status" value="1"/>
</dbReference>
<dbReference type="AlphaFoldDB" id="A0A4V1LT25"/>
<protein>
    <submittedName>
        <fullName evidence="5">Phosphonate utilization transcriptional regulator PhnR</fullName>
    </submittedName>
</protein>
<dbReference type="PRINTS" id="PR00035">
    <property type="entry name" value="HTHGNTR"/>
</dbReference>
<evidence type="ECO:0000256" key="1">
    <source>
        <dbReference type="ARBA" id="ARBA00023015"/>
    </source>
</evidence>
<dbReference type="PANTHER" id="PTHR44846:SF7">
    <property type="entry name" value="TRANSCRIPTIONAL REGULATOR OF 2-AMINOETHYLPHOSPHONATE DEGRADATION OPERONS-RELATED"/>
    <property type="match status" value="1"/>
</dbReference>
<dbReference type="Gene3D" id="3.40.1410.10">
    <property type="entry name" value="Chorismate lyase-like"/>
    <property type="match status" value="1"/>
</dbReference>
<feature type="domain" description="HTH gntR-type" evidence="4">
    <location>
        <begin position="1"/>
        <end position="68"/>
    </location>
</feature>
<reference evidence="5 6" key="1">
    <citation type="submission" date="2017-10" db="EMBL/GenBank/DDBJ databases">
        <title>Nyctiphanis sp. nov., isolated from the stomach of the euphausiid Nyctiphanes simplex (Hansen, 1911) in the Gulf of California.</title>
        <authorList>
            <person name="Gomez-Gil B."/>
            <person name="Aguilar-Mendez M."/>
            <person name="Lopez-Cortes A."/>
            <person name="Gomez-Gutierrez J."/>
            <person name="Roque A."/>
            <person name="Lang E."/>
            <person name="Gonzalez-Castillo A."/>
        </authorList>
    </citation>
    <scope>NUCLEOTIDE SEQUENCE [LARGE SCALE GENOMIC DNA]</scope>
    <source>
        <strain evidence="5 6">CAIM 600</strain>
    </source>
</reference>
<dbReference type="Proteomes" id="UP000290287">
    <property type="component" value="Unassembled WGS sequence"/>
</dbReference>
<evidence type="ECO:0000259" key="4">
    <source>
        <dbReference type="PROSITE" id="PS50949"/>
    </source>
</evidence>
<dbReference type="RefSeq" id="WP_129121882.1">
    <property type="nucleotide sequence ID" value="NZ_PEIB01000007.1"/>
</dbReference>
<keyword evidence="6" id="KW-1185">Reference proteome</keyword>
<dbReference type="InterPro" id="IPR011663">
    <property type="entry name" value="UTRA"/>
</dbReference>
<organism evidence="5 6">
    <name type="scientific">Veronia nyctiphanis</name>
    <dbReference type="NCBI Taxonomy" id="1278244"/>
    <lineage>
        <taxon>Bacteria</taxon>
        <taxon>Pseudomonadati</taxon>
        <taxon>Pseudomonadota</taxon>
        <taxon>Gammaproteobacteria</taxon>
        <taxon>Vibrionales</taxon>
        <taxon>Vibrionaceae</taxon>
        <taxon>Veronia</taxon>
    </lineage>
</organism>
<evidence type="ECO:0000256" key="2">
    <source>
        <dbReference type="ARBA" id="ARBA00023125"/>
    </source>
</evidence>
<evidence type="ECO:0000256" key="3">
    <source>
        <dbReference type="ARBA" id="ARBA00023163"/>
    </source>
</evidence>
<keyword evidence="3" id="KW-0804">Transcription</keyword>
<sequence length="229" mass="25495">MQYIKIRDAIAEQVNSGTLEAGSKLPSERKLADTFRTTRVTLREALSLLEADGIIYREDRRGWFISQRPLKYTPDSDPDQLTLCELSSRDGKIALLKHATLMADKSAALLLGLPPFSEVIKTEQILSLEGRPVARTVNIIMPERLTMIEDEQLNLPLKTLIASQCIPDVSLHSYRVCVASLDTDHAASLRSSVGSMALLIEKVYASPQHGKFAASKEMWRHDVIEVGTH</sequence>
<name>A0A4V1LT25_9GAMM</name>
<dbReference type="SMART" id="SM00345">
    <property type="entry name" value="HTH_GNTR"/>
    <property type="match status" value="1"/>
</dbReference>
<dbReference type="InterPro" id="IPR000524">
    <property type="entry name" value="Tscrpt_reg_HTH_GntR"/>
</dbReference>
<dbReference type="InterPro" id="IPR036390">
    <property type="entry name" value="WH_DNA-bd_sf"/>
</dbReference>
<dbReference type="PANTHER" id="PTHR44846">
    <property type="entry name" value="MANNOSYL-D-GLYCERATE TRANSPORT/METABOLISM SYSTEM REPRESSOR MNGR-RELATED"/>
    <property type="match status" value="1"/>
</dbReference>
<dbReference type="GO" id="GO:0003700">
    <property type="term" value="F:DNA-binding transcription factor activity"/>
    <property type="evidence" value="ECO:0007669"/>
    <property type="project" value="InterPro"/>
</dbReference>
<dbReference type="SMART" id="SM00866">
    <property type="entry name" value="UTRA"/>
    <property type="match status" value="1"/>
</dbReference>
<dbReference type="Pfam" id="PF07702">
    <property type="entry name" value="UTRA"/>
    <property type="match status" value="1"/>
</dbReference>
<evidence type="ECO:0000313" key="5">
    <source>
        <dbReference type="EMBL" id="RXJ73718.1"/>
    </source>
</evidence>
<keyword evidence="2" id="KW-0238">DNA-binding</keyword>
<dbReference type="InterPro" id="IPR050679">
    <property type="entry name" value="Bact_HTH_transcr_reg"/>
</dbReference>
<dbReference type="InterPro" id="IPR036388">
    <property type="entry name" value="WH-like_DNA-bd_sf"/>
</dbReference>
<evidence type="ECO:0000313" key="6">
    <source>
        <dbReference type="Proteomes" id="UP000290287"/>
    </source>
</evidence>
<dbReference type="SUPFAM" id="SSF46785">
    <property type="entry name" value="Winged helix' DNA-binding domain"/>
    <property type="match status" value="1"/>
</dbReference>
<keyword evidence="1" id="KW-0805">Transcription regulation</keyword>
<comment type="caution">
    <text evidence="5">The sequence shown here is derived from an EMBL/GenBank/DDBJ whole genome shotgun (WGS) entry which is preliminary data.</text>
</comment>
<proteinExistence type="predicted"/>
<dbReference type="PROSITE" id="PS50949">
    <property type="entry name" value="HTH_GNTR"/>
    <property type="match status" value="1"/>
</dbReference>
<dbReference type="GO" id="GO:0045892">
    <property type="term" value="P:negative regulation of DNA-templated transcription"/>
    <property type="evidence" value="ECO:0007669"/>
    <property type="project" value="TreeGrafter"/>
</dbReference>
<dbReference type="Pfam" id="PF00392">
    <property type="entry name" value="GntR"/>
    <property type="match status" value="1"/>
</dbReference>